<dbReference type="Proteomes" id="UP000283210">
    <property type="component" value="Chromosome 11"/>
</dbReference>
<evidence type="ECO:0000313" key="1">
    <source>
        <dbReference type="EMBL" id="RVE66697.1"/>
    </source>
</evidence>
<dbReference type="AlphaFoldDB" id="A0A3S2Q0X0"/>
<name>A0A3S2Q0X0_ORYJA</name>
<organism evidence="1 2">
    <name type="scientific">Oryzias javanicus</name>
    <name type="common">Javanese ricefish</name>
    <name type="synonym">Aplocheilus javanicus</name>
    <dbReference type="NCBI Taxonomy" id="123683"/>
    <lineage>
        <taxon>Eukaryota</taxon>
        <taxon>Metazoa</taxon>
        <taxon>Chordata</taxon>
        <taxon>Craniata</taxon>
        <taxon>Vertebrata</taxon>
        <taxon>Euteleostomi</taxon>
        <taxon>Actinopterygii</taxon>
        <taxon>Neopterygii</taxon>
        <taxon>Teleostei</taxon>
        <taxon>Neoteleostei</taxon>
        <taxon>Acanthomorphata</taxon>
        <taxon>Ovalentaria</taxon>
        <taxon>Atherinomorphae</taxon>
        <taxon>Beloniformes</taxon>
        <taxon>Adrianichthyidae</taxon>
        <taxon>Oryziinae</taxon>
        <taxon>Oryzias</taxon>
    </lineage>
</organism>
<sequence length="100" mass="11122">MLQESEEKWAVFDCGGLFVPAAATQPPDTAALKLQAVTVFSEPRRSRLKVQMDAVQMIVLDLCRSCLLPKVQTTRSSSQKPLMVRGSWCKGFKFQMLTSA</sequence>
<evidence type="ECO:0000313" key="2">
    <source>
        <dbReference type="Proteomes" id="UP000283210"/>
    </source>
</evidence>
<dbReference type="EMBL" id="CM012447">
    <property type="protein sequence ID" value="RVE66697.1"/>
    <property type="molecule type" value="Genomic_DNA"/>
</dbReference>
<proteinExistence type="predicted"/>
<protein>
    <submittedName>
        <fullName evidence="1">Uncharacterized protein</fullName>
    </submittedName>
</protein>
<keyword evidence="2" id="KW-1185">Reference proteome</keyword>
<reference evidence="1 2" key="1">
    <citation type="submission" date="2018-11" db="EMBL/GenBank/DDBJ databases">
        <authorList>
            <person name="Lopez-Roques C."/>
            <person name="Donnadieu C."/>
            <person name="Bouchez O."/>
            <person name="Klopp C."/>
            <person name="Cabau C."/>
            <person name="Zahm M."/>
        </authorList>
    </citation>
    <scope>NUCLEOTIDE SEQUENCE [LARGE SCALE GENOMIC DNA]</scope>
    <source>
        <strain evidence="1">RS831</strain>
        <tissue evidence="1">Whole body</tissue>
    </source>
</reference>
<gene>
    <name evidence="1" type="ORF">OJAV_G00110060</name>
</gene>
<reference evidence="1 2" key="2">
    <citation type="submission" date="2019-01" db="EMBL/GenBank/DDBJ databases">
        <title>A chromosome length genome reference of the Java medaka (oryzias javanicus).</title>
        <authorList>
            <person name="Herpin A."/>
            <person name="Takehana Y."/>
            <person name="Naruse K."/>
            <person name="Ansai S."/>
            <person name="Kawaguchi M."/>
        </authorList>
    </citation>
    <scope>NUCLEOTIDE SEQUENCE [LARGE SCALE GENOMIC DNA]</scope>
    <source>
        <strain evidence="1">RS831</strain>
        <tissue evidence="1">Whole body</tissue>
    </source>
</reference>
<accession>A0A3S2Q0X0</accession>